<sequence>MYATTIYGAEAGETRMDPTAGDVLRMYLAEQSNAFLAQLPRLRQDKPEAAHKLRVACRRTRSALRTYRPLLDAEWADGLSAQIAALTDVIAPERDIEVVRERLLGALERYGTEDPGVLRAHTLVDRILSKDYAAAHDATLSALAGPNFHALADRIALAPQAVAAAGGPLAASAEQVLPPLVRAEFAQVAKRAAAVDQHGPDEAWHRLRISAKRARYAAEVCVPAIGIPAEAFASQLTRITEELGQQQDAAVAGEVVLRAAQSPRIATSTGFVLGRLLGESRAEIARSRRSFPELWNAATAPSYRAWFAEEVR</sequence>
<dbReference type="PANTHER" id="PTHR39339:SF1">
    <property type="entry name" value="CHAD DOMAIN-CONTAINING PROTEIN"/>
    <property type="match status" value="1"/>
</dbReference>
<dbReference type="AlphaFoldDB" id="A0A941E6B2"/>
<comment type="caution">
    <text evidence="2">The sequence shown here is derived from an EMBL/GenBank/DDBJ whole genome shotgun (WGS) entry which is preliminary data.</text>
</comment>
<dbReference type="EMBL" id="JAGSOH010000010">
    <property type="protein sequence ID" value="MBR7825921.1"/>
    <property type="molecule type" value="Genomic_DNA"/>
</dbReference>
<feature type="domain" description="CHAD" evidence="1">
    <location>
        <begin position="17"/>
        <end position="300"/>
    </location>
</feature>
<dbReference type="InterPro" id="IPR038186">
    <property type="entry name" value="CHAD_dom_sf"/>
</dbReference>
<protein>
    <submittedName>
        <fullName evidence="2">CHAD domain-containing protein</fullName>
    </submittedName>
</protein>
<dbReference type="Gene3D" id="1.40.20.10">
    <property type="entry name" value="CHAD domain"/>
    <property type="match status" value="1"/>
</dbReference>
<dbReference type="InterPro" id="IPR007899">
    <property type="entry name" value="CHAD_dom"/>
</dbReference>
<dbReference type="PROSITE" id="PS51708">
    <property type="entry name" value="CHAD"/>
    <property type="match status" value="1"/>
</dbReference>
<dbReference type="RefSeq" id="WP_212517069.1">
    <property type="nucleotide sequence ID" value="NZ_JAGSOH010000010.1"/>
</dbReference>
<evidence type="ECO:0000313" key="2">
    <source>
        <dbReference type="EMBL" id="MBR7825921.1"/>
    </source>
</evidence>
<dbReference type="SMART" id="SM00880">
    <property type="entry name" value="CHAD"/>
    <property type="match status" value="1"/>
</dbReference>
<evidence type="ECO:0000259" key="1">
    <source>
        <dbReference type="PROSITE" id="PS51708"/>
    </source>
</evidence>
<organism evidence="2 3">
    <name type="scientific">Actinospica acidithermotolerans</name>
    <dbReference type="NCBI Taxonomy" id="2828514"/>
    <lineage>
        <taxon>Bacteria</taxon>
        <taxon>Bacillati</taxon>
        <taxon>Actinomycetota</taxon>
        <taxon>Actinomycetes</taxon>
        <taxon>Catenulisporales</taxon>
        <taxon>Actinospicaceae</taxon>
        <taxon>Actinospica</taxon>
    </lineage>
</organism>
<name>A0A941E6B2_9ACTN</name>
<gene>
    <name evidence="2" type="ORF">KDK95_06345</name>
</gene>
<evidence type="ECO:0000313" key="3">
    <source>
        <dbReference type="Proteomes" id="UP000676325"/>
    </source>
</evidence>
<dbReference type="PANTHER" id="PTHR39339">
    <property type="entry name" value="SLR1444 PROTEIN"/>
    <property type="match status" value="1"/>
</dbReference>
<proteinExistence type="predicted"/>
<accession>A0A941E6B2</accession>
<dbReference type="Proteomes" id="UP000676325">
    <property type="component" value="Unassembled WGS sequence"/>
</dbReference>
<dbReference type="Pfam" id="PF05235">
    <property type="entry name" value="CHAD"/>
    <property type="match status" value="1"/>
</dbReference>
<keyword evidence="3" id="KW-1185">Reference proteome</keyword>
<reference evidence="2" key="1">
    <citation type="submission" date="2021-04" db="EMBL/GenBank/DDBJ databases">
        <title>Genome based classification of Actinospica acidithermotolerans sp. nov., an actinobacterium isolated from an Indonesian hot spring.</title>
        <authorList>
            <person name="Kusuma A.B."/>
            <person name="Putra K.E."/>
            <person name="Nafisah S."/>
            <person name="Loh J."/>
            <person name="Nouioui I."/>
            <person name="Goodfellow M."/>
        </authorList>
    </citation>
    <scope>NUCLEOTIDE SEQUENCE</scope>
    <source>
        <strain evidence="2">MGRD01-02</strain>
    </source>
</reference>